<dbReference type="GO" id="GO:0003824">
    <property type="term" value="F:catalytic activity"/>
    <property type="evidence" value="ECO:0007669"/>
    <property type="project" value="InterPro"/>
</dbReference>
<dbReference type="PROSITE" id="PS00166">
    <property type="entry name" value="ENOYL_COA_HYDRATASE"/>
    <property type="match status" value="1"/>
</dbReference>
<dbReference type="AlphaFoldDB" id="A0AB35WNU2"/>
<keyword evidence="4" id="KW-1185">Reference proteome</keyword>
<protein>
    <submittedName>
        <fullName evidence="3">Enoyl-CoA hydratase/isomerase family protein</fullName>
    </submittedName>
</protein>
<evidence type="ECO:0000313" key="3">
    <source>
        <dbReference type="EMBL" id="MEE1865047.1"/>
    </source>
</evidence>
<dbReference type="EMBL" id="JAZDQP010000001">
    <property type="protein sequence ID" value="MEE1865047.1"/>
    <property type="molecule type" value="Genomic_DNA"/>
</dbReference>
<dbReference type="SUPFAM" id="SSF52096">
    <property type="entry name" value="ClpP/crotonase"/>
    <property type="match status" value="1"/>
</dbReference>
<name>A0AB35WNU2_9PSED</name>
<sequence length="266" mass="28214">MSTTIEVGVDRGLATLVLTRPERKNALTAQMFAEMLEALASLRRDSTVKALLLTGAGGDFCSGGDLGSMQGAVEADAVRTRMVENNRLLSALADFDRPVIAAVDGVAFGAGFSLVLAADFVIASQRARFCMAFARVGLAPDLGASYFLPRIVGLQKAKQLIYSAAEINAEQALALGIALEVQPAELLLSRAEELARGMANMSGCAFGMTKRLLARSFETDLATQLDAEASSQAVAMSSSYLQQATARFASKQPPLYQWPLARPSSK</sequence>
<dbReference type="InterPro" id="IPR001753">
    <property type="entry name" value="Enoyl-CoA_hydra/iso"/>
</dbReference>
<comment type="similarity">
    <text evidence="1 2">Belongs to the enoyl-CoA hydratase/isomerase family.</text>
</comment>
<dbReference type="InterPro" id="IPR014748">
    <property type="entry name" value="Enoyl-CoA_hydra_C"/>
</dbReference>
<organism evidence="3 4">
    <name type="scientific">Pseudomonas auratipiscis</name>
    <dbReference type="NCBI Taxonomy" id="3115853"/>
    <lineage>
        <taxon>Bacteria</taxon>
        <taxon>Pseudomonadati</taxon>
        <taxon>Pseudomonadota</taxon>
        <taxon>Gammaproteobacteria</taxon>
        <taxon>Pseudomonadales</taxon>
        <taxon>Pseudomonadaceae</taxon>
        <taxon>Pseudomonas</taxon>
    </lineage>
</organism>
<dbReference type="RefSeq" id="WP_330078633.1">
    <property type="nucleotide sequence ID" value="NZ_JAZDCU010000001.1"/>
</dbReference>
<dbReference type="InterPro" id="IPR018376">
    <property type="entry name" value="Enoyl-CoA_hyd/isom_CS"/>
</dbReference>
<proteinExistence type="inferred from homology"/>
<evidence type="ECO:0000256" key="2">
    <source>
        <dbReference type="RuleBase" id="RU003707"/>
    </source>
</evidence>
<dbReference type="PANTHER" id="PTHR43459">
    <property type="entry name" value="ENOYL-COA HYDRATASE"/>
    <property type="match status" value="1"/>
</dbReference>
<dbReference type="Gene3D" id="3.90.226.10">
    <property type="entry name" value="2-enoyl-CoA Hydratase, Chain A, domain 1"/>
    <property type="match status" value="1"/>
</dbReference>
<dbReference type="InterPro" id="IPR029045">
    <property type="entry name" value="ClpP/crotonase-like_dom_sf"/>
</dbReference>
<evidence type="ECO:0000256" key="1">
    <source>
        <dbReference type="ARBA" id="ARBA00005254"/>
    </source>
</evidence>
<comment type="caution">
    <text evidence="3">The sequence shown here is derived from an EMBL/GenBank/DDBJ whole genome shotgun (WGS) entry which is preliminary data.</text>
</comment>
<evidence type="ECO:0000313" key="4">
    <source>
        <dbReference type="Proteomes" id="UP001307839"/>
    </source>
</evidence>
<reference evidence="3 4" key="1">
    <citation type="submission" date="2024-01" db="EMBL/GenBank/DDBJ databases">
        <title>Unpublished Manusciprt.</title>
        <authorList>
            <person name="Duman M."/>
            <person name="Valdes E.G."/>
            <person name="Ajmi N."/>
            <person name="Altun S."/>
            <person name="Saticioglu I.B."/>
        </authorList>
    </citation>
    <scope>NUCLEOTIDE SEQUENCE [LARGE SCALE GENOMIC DNA]</scope>
    <source>
        <strain evidence="3 4">120P</strain>
    </source>
</reference>
<accession>A0AB35WNU2</accession>
<dbReference type="PANTHER" id="PTHR43459:SF1">
    <property type="entry name" value="EG:BACN32G11.4 PROTEIN"/>
    <property type="match status" value="1"/>
</dbReference>
<dbReference type="Proteomes" id="UP001307839">
    <property type="component" value="Unassembled WGS sequence"/>
</dbReference>
<dbReference type="Pfam" id="PF00378">
    <property type="entry name" value="ECH_1"/>
    <property type="match status" value="1"/>
</dbReference>
<dbReference type="Gene3D" id="1.10.12.10">
    <property type="entry name" value="Lyase 2-enoyl-coa Hydratase, Chain A, domain 2"/>
    <property type="match status" value="1"/>
</dbReference>
<dbReference type="CDD" id="cd06558">
    <property type="entry name" value="crotonase-like"/>
    <property type="match status" value="1"/>
</dbReference>
<gene>
    <name evidence="3" type="ORF">V0R53_01425</name>
</gene>